<feature type="region of interest" description="Disordered" evidence="1">
    <location>
        <begin position="1"/>
        <end position="68"/>
    </location>
</feature>
<evidence type="ECO:0000256" key="1">
    <source>
        <dbReference type="SAM" id="MobiDB-lite"/>
    </source>
</evidence>
<name>A0A165MNL3_EXIGL</name>
<feature type="compositionally biased region" description="Polar residues" evidence="1">
    <location>
        <begin position="338"/>
        <end position="361"/>
    </location>
</feature>
<dbReference type="EMBL" id="KV425909">
    <property type="protein sequence ID" value="KZV99531.1"/>
    <property type="molecule type" value="Genomic_DNA"/>
</dbReference>
<keyword evidence="2" id="KW-0472">Membrane</keyword>
<evidence type="ECO:0000313" key="3">
    <source>
        <dbReference type="EMBL" id="KZV99531.1"/>
    </source>
</evidence>
<dbReference type="AlphaFoldDB" id="A0A165MNL3"/>
<feature type="compositionally biased region" description="Polar residues" evidence="1">
    <location>
        <begin position="290"/>
        <end position="299"/>
    </location>
</feature>
<reference evidence="3 4" key="1">
    <citation type="journal article" date="2016" name="Mol. Biol. Evol.">
        <title>Comparative Genomics of Early-Diverging Mushroom-Forming Fungi Provides Insights into the Origins of Lignocellulose Decay Capabilities.</title>
        <authorList>
            <person name="Nagy L.G."/>
            <person name="Riley R."/>
            <person name="Tritt A."/>
            <person name="Adam C."/>
            <person name="Daum C."/>
            <person name="Floudas D."/>
            <person name="Sun H."/>
            <person name="Yadav J.S."/>
            <person name="Pangilinan J."/>
            <person name="Larsson K.H."/>
            <person name="Matsuura K."/>
            <person name="Barry K."/>
            <person name="Labutti K."/>
            <person name="Kuo R."/>
            <person name="Ohm R.A."/>
            <person name="Bhattacharya S.S."/>
            <person name="Shirouzu T."/>
            <person name="Yoshinaga Y."/>
            <person name="Martin F.M."/>
            <person name="Grigoriev I.V."/>
            <person name="Hibbett D.S."/>
        </authorList>
    </citation>
    <scope>NUCLEOTIDE SEQUENCE [LARGE SCALE GENOMIC DNA]</scope>
    <source>
        <strain evidence="3 4">HHB12029</strain>
    </source>
</reference>
<feature type="compositionally biased region" description="Polar residues" evidence="1">
    <location>
        <begin position="50"/>
        <end position="65"/>
    </location>
</feature>
<dbReference type="InParanoid" id="A0A165MNL3"/>
<evidence type="ECO:0000256" key="2">
    <source>
        <dbReference type="SAM" id="Phobius"/>
    </source>
</evidence>
<sequence>MTIVESRQRRHASIASRRRRAEEDIQPGGGDGATDLPGSHTLTLDAGSSGEPTTSTDVTASSSPAGRSGMGSALSIGVTLAVLGALFILMGVAYVILVKGKGRDKTSKSSHPSSSFGTKHIPGSSIAMGTSNFDDARSRYVQSPSPTIYIARTPSPEVIYLDISPSNVPAEFDFEHRDPNGDYDADYDEDDRLPSPMPPAHRRQGMHWMSIQHRWPGSSFAPVLETIPGSPPAIAFNRRKEILSIHSALSLGGLAMPLADSDAGSRRNSRIRDSFAGAAARLSAFVPASPTRSTFNASPTPEPDLHSSQNRQSAYFPPTPTRPTFAPSAEPTPEADSPNDSQRSSTSTYNPGSPSASPEES</sequence>
<organism evidence="3 4">
    <name type="scientific">Exidia glandulosa HHB12029</name>
    <dbReference type="NCBI Taxonomy" id="1314781"/>
    <lineage>
        <taxon>Eukaryota</taxon>
        <taxon>Fungi</taxon>
        <taxon>Dikarya</taxon>
        <taxon>Basidiomycota</taxon>
        <taxon>Agaricomycotina</taxon>
        <taxon>Agaricomycetes</taxon>
        <taxon>Auriculariales</taxon>
        <taxon>Exidiaceae</taxon>
        <taxon>Exidia</taxon>
    </lineage>
</organism>
<feature type="compositionally biased region" description="Basic residues" evidence="1">
    <location>
        <begin position="8"/>
        <end position="19"/>
    </location>
</feature>
<dbReference type="Proteomes" id="UP000077266">
    <property type="component" value="Unassembled WGS sequence"/>
</dbReference>
<protein>
    <submittedName>
        <fullName evidence="3">Uncharacterized protein</fullName>
    </submittedName>
</protein>
<proteinExistence type="predicted"/>
<accession>A0A165MNL3</accession>
<feature type="transmembrane region" description="Helical" evidence="2">
    <location>
        <begin position="73"/>
        <end position="98"/>
    </location>
</feature>
<evidence type="ECO:0000313" key="4">
    <source>
        <dbReference type="Proteomes" id="UP000077266"/>
    </source>
</evidence>
<keyword evidence="4" id="KW-1185">Reference proteome</keyword>
<gene>
    <name evidence="3" type="ORF">EXIGLDRAFT_831468</name>
</gene>
<feature type="region of interest" description="Disordered" evidence="1">
    <location>
        <begin position="289"/>
        <end position="361"/>
    </location>
</feature>
<keyword evidence="2" id="KW-1133">Transmembrane helix</keyword>
<feature type="region of interest" description="Disordered" evidence="1">
    <location>
        <begin position="103"/>
        <end position="128"/>
    </location>
</feature>
<keyword evidence="2" id="KW-0812">Transmembrane</keyword>